<sequence length="64" mass="6904">MGQGADLLKVYADWAMPTLTVDELRIIIDEAHKAKRKVAVRAITPEGIRNALAAGAVSVRPMTC</sequence>
<evidence type="ECO:0000313" key="1">
    <source>
        <dbReference type="EMBL" id="ABF88386.1"/>
    </source>
</evidence>
<dbReference type="HOGENOM" id="CLU_2863106_0_0_7"/>
<dbReference type="SUPFAM" id="SSF51556">
    <property type="entry name" value="Metallo-dependent hydrolases"/>
    <property type="match status" value="1"/>
</dbReference>
<dbReference type="Gene3D" id="3.40.50.10910">
    <property type="entry name" value="Amidohydrolase"/>
    <property type="match status" value="1"/>
</dbReference>
<dbReference type="GeneID" id="41364654"/>
<dbReference type="eggNOG" id="COG1228">
    <property type="taxonomic scope" value="Bacteria"/>
</dbReference>
<dbReference type="KEGG" id="mxa:MXAN_4120"/>
<dbReference type="AlphaFoldDB" id="Q1D4X5"/>
<evidence type="ECO:0000313" key="2">
    <source>
        <dbReference type="Proteomes" id="UP000002402"/>
    </source>
</evidence>
<dbReference type="InterPro" id="IPR032466">
    <property type="entry name" value="Metal_Hydrolase"/>
</dbReference>
<keyword evidence="2" id="KW-1185">Reference proteome</keyword>
<proteinExistence type="predicted"/>
<gene>
    <name evidence="1" type="ordered locus">MXAN_4120</name>
</gene>
<name>Q1D4X5_MYXXD</name>
<dbReference type="Proteomes" id="UP000002402">
    <property type="component" value="Chromosome"/>
</dbReference>
<accession>Q1D4X5</accession>
<dbReference type="EMBL" id="CP000113">
    <property type="protein sequence ID" value="ABF88386.1"/>
    <property type="molecule type" value="Genomic_DNA"/>
</dbReference>
<organism evidence="1 2">
    <name type="scientific">Myxococcus xanthus (strain DK1622)</name>
    <dbReference type="NCBI Taxonomy" id="246197"/>
    <lineage>
        <taxon>Bacteria</taxon>
        <taxon>Pseudomonadati</taxon>
        <taxon>Myxococcota</taxon>
        <taxon>Myxococcia</taxon>
        <taxon>Myxococcales</taxon>
        <taxon>Cystobacterineae</taxon>
        <taxon>Myxococcaceae</taxon>
        <taxon>Myxococcus</taxon>
    </lineage>
</organism>
<protein>
    <submittedName>
        <fullName evidence="1">Conserved domain protein</fullName>
    </submittedName>
</protein>
<dbReference type="EnsemblBacteria" id="ABF88386">
    <property type="protein sequence ID" value="ABF88386"/>
    <property type="gene ID" value="MXAN_4120"/>
</dbReference>
<reference evidence="1 2" key="1">
    <citation type="journal article" date="2006" name="Proc. Natl. Acad. Sci. U.S.A.">
        <title>Evolution of sensory complexity recorded in a myxobacterial genome.</title>
        <authorList>
            <person name="Goldman B.S."/>
            <person name="Nierman W.C."/>
            <person name="Kaiser D."/>
            <person name="Slater S.C."/>
            <person name="Durkin A.S."/>
            <person name="Eisen J.A."/>
            <person name="Ronning C.M."/>
            <person name="Barbazuk W.B."/>
            <person name="Blanchard M."/>
            <person name="Field C."/>
            <person name="Halling C."/>
            <person name="Hinkle G."/>
            <person name="Iartchuk O."/>
            <person name="Kim H.S."/>
            <person name="Mackenzie C."/>
            <person name="Madupu R."/>
            <person name="Miller N."/>
            <person name="Shvartsbeyn A."/>
            <person name="Sullivan S.A."/>
            <person name="Vaudin M."/>
            <person name="Wiegand R."/>
            <person name="Kaplan H.B."/>
        </authorList>
    </citation>
    <scope>NUCLEOTIDE SEQUENCE [LARGE SCALE GENOMIC DNA]</scope>
    <source>
        <strain evidence="2">DK1622</strain>
    </source>
</reference>
<dbReference type="RefSeq" id="WP_011554126.1">
    <property type="nucleotide sequence ID" value="NC_008095.1"/>
</dbReference>
<dbReference type="STRING" id="246197.MXAN_4120"/>